<reference evidence="1 2" key="1">
    <citation type="submission" date="2020-08" db="EMBL/GenBank/DDBJ databases">
        <title>Cohnella phylogeny.</title>
        <authorList>
            <person name="Dunlap C."/>
        </authorList>
    </citation>
    <scope>NUCLEOTIDE SEQUENCE [LARGE SCALE GENOMIC DNA]</scope>
    <source>
        <strain evidence="1 2">DSM 103658</strain>
    </source>
</reference>
<name>A0A841TF82_9BACL</name>
<evidence type="ECO:0000313" key="2">
    <source>
        <dbReference type="Proteomes" id="UP000574133"/>
    </source>
</evidence>
<comment type="caution">
    <text evidence="1">The sequence shown here is derived from an EMBL/GenBank/DDBJ whole genome shotgun (WGS) entry which is preliminary data.</text>
</comment>
<gene>
    <name evidence="1" type="ORF">H4Q31_16880</name>
</gene>
<organism evidence="1 2">
    <name type="scientific">Cohnella lubricantis</name>
    <dbReference type="NCBI Taxonomy" id="2163172"/>
    <lineage>
        <taxon>Bacteria</taxon>
        <taxon>Bacillati</taxon>
        <taxon>Bacillota</taxon>
        <taxon>Bacilli</taxon>
        <taxon>Bacillales</taxon>
        <taxon>Paenibacillaceae</taxon>
        <taxon>Cohnella</taxon>
    </lineage>
</organism>
<proteinExistence type="predicted"/>
<dbReference type="EMBL" id="JACJVN010000065">
    <property type="protein sequence ID" value="MBB6678966.1"/>
    <property type="molecule type" value="Genomic_DNA"/>
</dbReference>
<keyword evidence="2" id="KW-1185">Reference proteome</keyword>
<dbReference type="RefSeq" id="WP_185180233.1">
    <property type="nucleotide sequence ID" value="NZ_CBCSEP010000002.1"/>
</dbReference>
<protein>
    <submittedName>
        <fullName evidence="1">Uncharacterized protein</fullName>
    </submittedName>
</protein>
<sequence>MTALIETSGFTGELGLAGAAGLVEPFGFAGLLGLAGAVGSIEADGEGDGNAESEGAGVTAADGVADGLAEGAASSPRQPESAIANANITAVANGIDLFFNACGLNKAYTTFFPS</sequence>
<dbReference type="Proteomes" id="UP000574133">
    <property type="component" value="Unassembled WGS sequence"/>
</dbReference>
<accession>A0A841TF82</accession>
<dbReference type="AlphaFoldDB" id="A0A841TF82"/>
<evidence type="ECO:0000313" key="1">
    <source>
        <dbReference type="EMBL" id="MBB6678966.1"/>
    </source>
</evidence>